<dbReference type="RefSeq" id="WP_068702669.1">
    <property type="nucleotide sequence ID" value="NZ_BDCR01000001.1"/>
</dbReference>
<dbReference type="InterPro" id="IPR037108">
    <property type="entry name" value="TM1727-like_C_sf"/>
</dbReference>
<keyword evidence="4" id="KW-1185">Reference proteome</keyword>
<sequence>MKVVCIGAGNVATHLSQALYKAGFVITQIVSRTEENAKALALSVDADWTTNPDNIEDADIYIYSVSDSALGEMIHRNPRKNGLHVHTAGSMSLSLFEGYKERGGVLYPLQTFSKGKAVNFKDIPLFIEASNADDLNVLRELASGISNKVYEASSAQRQQLHLAAVFACNFTNHLFAIAESILHEADIPFEVLRPLIQETIDKTATLSPREGQTGPAVRKDFNVMNKHLDKLTDHPEWQEIYRLLSQDIINNHRG</sequence>
<dbReference type="InterPro" id="IPR018931">
    <property type="entry name" value="DUF2520"/>
</dbReference>
<evidence type="ECO:0000259" key="1">
    <source>
        <dbReference type="Pfam" id="PF03807"/>
    </source>
</evidence>
<evidence type="ECO:0000259" key="2">
    <source>
        <dbReference type="Pfam" id="PF10728"/>
    </source>
</evidence>
<feature type="domain" description="DUF2520" evidence="2">
    <location>
        <begin position="123"/>
        <end position="247"/>
    </location>
</feature>
<evidence type="ECO:0000313" key="3">
    <source>
        <dbReference type="EMBL" id="GAT61721.1"/>
    </source>
</evidence>
<dbReference type="InterPro" id="IPR008927">
    <property type="entry name" value="6-PGluconate_DH-like_C_sf"/>
</dbReference>
<reference evidence="4" key="1">
    <citation type="submission" date="2016-04" db="EMBL/GenBank/DDBJ databases">
        <title>Draft genome sequence of Paludibacter jiangxiensis strain NM7.</title>
        <authorList>
            <person name="Qiu Y."/>
            <person name="Matsuura N."/>
            <person name="Ohashi A."/>
            <person name="Tourlousse M.D."/>
            <person name="Sekiguchi Y."/>
        </authorList>
    </citation>
    <scope>NUCLEOTIDE SEQUENCE [LARGE SCALE GENOMIC DNA]</scope>
    <source>
        <strain evidence="4">NM7</strain>
    </source>
</reference>
<dbReference type="EMBL" id="BDCR01000001">
    <property type="protein sequence ID" value="GAT61721.1"/>
    <property type="molecule type" value="Genomic_DNA"/>
</dbReference>
<dbReference type="SUPFAM" id="SSF48179">
    <property type="entry name" value="6-phosphogluconate dehydrogenase C-terminal domain-like"/>
    <property type="match status" value="1"/>
</dbReference>
<dbReference type="InterPro" id="IPR036291">
    <property type="entry name" value="NAD(P)-bd_dom_sf"/>
</dbReference>
<dbReference type="OrthoDB" id="9810755at2"/>
<accession>A0A170YDK3</accession>
<dbReference type="PANTHER" id="PTHR40459">
    <property type="entry name" value="CONSERVED HYPOTHETICAL ALANINE AND LEUCINE RICH PROTEIN"/>
    <property type="match status" value="1"/>
</dbReference>
<name>A0A170YDK3_9BACT</name>
<dbReference type="InterPro" id="IPR028939">
    <property type="entry name" value="P5C_Rdtase_cat_N"/>
</dbReference>
<dbReference type="Gene3D" id="1.10.1040.20">
    <property type="entry name" value="ProC-like, C-terminal domain"/>
    <property type="match status" value="1"/>
</dbReference>
<gene>
    <name evidence="3" type="ORF">PJIAN_1304</name>
</gene>
<dbReference type="Pfam" id="PF10728">
    <property type="entry name" value="DUF2520"/>
    <property type="match status" value="1"/>
</dbReference>
<dbReference type="AlphaFoldDB" id="A0A170YDK3"/>
<proteinExistence type="predicted"/>
<feature type="domain" description="Pyrroline-5-carboxylate reductase catalytic N-terminal" evidence="1">
    <location>
        <begin position="2"/>
        <end position="73"/>
    </location>
</feature>
<dbReference type="Gene3D" id="3.40.50.720">
    <property type="entry name" value="NAD(P)-binding Rossmann-like Domain"/>
    <property type="match status" value="1"/>
</dbReference>
<dbReference type="Pfam" id="PF03807">
    <property type="entry name" value="F420_oxidored"/>
    <property type="match status" value="1"/>
</dbReference>
<dbReference type="PANTHER" id="PTHR40459:SF1">
    <property type="entry name" value="CONSERVED HYPOTHETICAL ALANINE AND LEUCINE RICH PROTEIN"/>
    <property type="match status" value="1"/>
</dbReference>
<protein>
    <submittedName>
        <fullName evidence="3">Predicted oxidoreductase</fullName>
    </submittedName>
</protein>
<reference evidence="4" key="2">
    <citation type="journal article" date="2017" name="Genome Announc.">
        <title>Draft genome sequence of Paludibacter jiangxiensis NM7(T), a propionate-producing fermentative bacterium.</title>
        <authorList>
            <person name="Qiu Y.-L."/>
            <person name="Tourlousse D.M."/>
            <person name="Matsuura N."/>
            <person name="Ohashi A."/>
            <person name="Sekiguchi Y."/>
        </authorList>
    </citation>
    <scope>NUCLEOTIDE SEQUENCE [LARGE SCALE GENOMIC DNA]</scope>
    <source>
        <strain evidence="4">NM7</strain>
    </source>
</reference>
<dbReference type="SUPFAM" id="SSF51735">
    <property type="entry name" value="NAD(P)-binding Rossmann-fold domains"/>
    <property type="match status" value="1"/>
</dbReference>
<dbReference type="Proteomes" id="UP000076586">
    <property type="component" value="Unassembled WGS sequence"/>
</dbReference>
<organism evidence="3 4">
    <name type="scientific">Paludibacter jiangxiensis</name>
    <dbReference type="NCBI Taxonomy" id="681398"/>
    <lineage>
        <taxon>Bacteria</taxon>
        <taxon>Pseudomonadati</taxon>
        <taxon>Bacteroidota</taxon>
        <taxon>Bacteroidia</taxon>
        <taxon>Bacteroidales</taxon>
        <taxon>Paludibacteraceae</taxon>
        <taxon>Paludibacter</taxon>
    </lineage>
</organism>
<comment type="caution">
    <text evidence="3">The sequence shown here is derived from an EMBL/GenBank/DDBJ whole genome shotgun (WGS) entry which is preliminary data.</text>
</comment>
<evidence type="ECO:0000313" key="4">
    <source>
        <dbReference type="Proteomes" id="UP000076586"/>
    </source>
</evidence>
<dbReference type="STRING" id="681398.PJIAN_1304"/>